<dbReference type="AlphaFoldDB" id="A0A858R4T7"/>
<reference evidence="2" key="1">
    <citation type="submission" date="2020-04" db="EMBL/GenBank/DDBJ databases">
        <title>A desert anoxygenic phototrophic bacterium fixes CO2 using RubisCO under aerobic conditions.</title>
        <authorList>
            <person name="Tang K."/>
        </authorList>
    </citation>
    <scope>NUCLEOTIDE SEQUENCE [LARGE SCALE GENOMIC DNA]</scope>
    <source>
        <strain evidence="2">MIMtkB3</strain>
    </source>
</reference>
<keyword evidence="3" id="KW-1185">Reference proteome</keyword>
<dbReference type="Proteomes" id="UP000501891">
    <property type="component" value="Chromosome"/>
</dbReference>
<feature type="region of interest" description="Disordered" evidence="1">
    <location>
        <begin position="1"/>
        <end position="30"/>
    </location>
</feature>
<evidence type="ECO:0000313" key="3">
    <source>
        <dbReference type="Proteomes" id="UP000501891"/>
    </source>
</evidence>
<evidence type="ECO:0000313" key="2">
    <source>
        <dbReference type="EMBL" id="QJE72401.1"/>
    </source>
</evidence>
<sequence length="198" mass="21183">MTSIDNRTNIGAGSNSPPSPQDKANLAGAGGNDQLLRRFAELAKQSAAAASAFVDSLSEDEQNTKVWTNLGEKVGLHTLGEVRDYNNIRTAMGDRLQAMADQSGTKDRRAFMKLPAVEEWVAVMDDFQKHKPGGSERALAYLARQNQPNDKITLSAEAGRLFKSDMAAGKTQASVEDLAVQLLGGTPRKPGGGLDKLV</sequence>
<dbReference type="KEGG" id="acru:HHL28_04190"/>
<dbReference type="EMBL" id="CP051775">
    <property type="protein sequence ID" value="QJE72401.1"/>
    <property type="molecule type" value="Genomic_DNA"/>
</dbReference>
<feature type="compositionally biased region" description="Polar residues" evidence="1">
    <location>
        <begin position="1"/>
        <end position="16"/>
    </location>
</feature>
<protein>
    <submittedName>
        <fullName evidence="2">Uncharacterized protein</fullName>
    </submittedName>
</protein>
<accession>A0A858R4T7</accession>
<proteinExistence type="predicted"/>
<evidence type="ECO:0000256" key="1">
    <source>
        <dbReference type="SAM" id="MobiDB-lite"/>
    </source>
</evidence>
<organism evidence="2 3">
    <name type="scientific">Aerophototrophica crusticola</name>
    <dbReference type="NCBI Taxonomy" id="1709002"/>
    <lineage>
        <taxon>Bacteria</taxon>
        <taxon>Pseudomonadati</taxon>
        <taxon>Pseudomonadota</taxon>
        <taxon>Alphaproteobacteria</taxon>
        <taxon>Rhodospirillales</taxon>
        <taxon>Rhodospirillaceae</taxon>
        <taxon>Aerophototrophica</taxon>
    </lineage>
</organism>
<name>A0A858R4T7_9PROT</name>
<gene>
    <name evidence="2" type="ORF">HHL28_04190</name>
</gene>